<gene>
    <name evidence="16" type="ORF">ITX44_31705</name>
</gene>
<feature type="signal peptide" evidence="13">
    <location>
        <begin position="1"/>
        <end position="28"/>
    </location>
</feature>
<dbReference type="Gene3D" id="1.10.287.130">
    <property type="match status" value="1"/>
</dbReference>
<dbReference type="CDD" id="cd00075">
    <property type="entry name" value="HATPase"/>
    <property type="match status" value="1"/>
</dbReference>
<dbReference type="PROSITE" id="PS50885">
    <property type="entry name" value="HAMP"/>
    <property type="match status" value="1"/>
</dbReference>
<dbReference type="PANTHER" id="PTHR45436">
    <property type="entry name" value="SENSOR HISTIDINE KINASE YKOH"/>
    <property type="match status" value="1"/>
</dbReference>
<comment type="caution">
    <text evidence="16">The sequence shown here is derived from an EMBL/GenBank/DDBJ whole genome shotgun (WGS) entry which is preliminary data.</text>
</comment>
<dbReference type="GO" id="GO:0016301">
    <property type="term" value="F:kinase activity"/>
    <property type="evidence" value="ECO:0007669"/>
    <property type="project" value="UniProtKB-KW"/>
</dbReference>
<evidence type="ECO:0000256" key="12">
    <source>
        <dbReference type="SAM" id="Phobius"/>
    </source>
</evidence>
<dbReference type="Gene3D" id="6.10.340.10">
    <property type="match status" value="1"/>
</dbReference>
<evidence type="ECO:0000256" key="3">
    <source>
        <dbReference type="ARBA" id="ARBA00012438"/>
    </source>
</evidence>
<dbReference type="PRINTS" id="PR00344">
    <property type="entry name" value="BCTRLSENSOR"/>
</dbReference>
<dbReference type="InterPro" id="IPR036097">
    <property type="entry name" value="HisK_dim/P_sf"/>
</dbReference>
<feature type="domain" description="Histidine kinase" evidence="14">
    <location>
        <begin position="262"/>
        <end position="466"/>
    </location>
</feature>
<keyword evidence="10 12" id="KW-0472">Membrane</keyword>
<dbReference type="Gene3D" id="3.30.565.10">
    <property type="entry name" value="Histidine kinase-like ATPase, C-terminal domain"/>
    <property type="match status" value="1"/>
</dbReference>
<evidence type="ECO:0000256" key="8">
    <source>
        <dbReference type="ARBA" id="ARBA00022989"/>
    </source>
</evidence>
<evidence type="ECO:0000256" key="2">
    <source>
        <dbReference type="ARBA" id="ARBA00004236"/>
    </source>
</evidence>
<dbReference type="SUPFAM" id="SSF47384">
    <property type="entry name" value="Homodimeric domain of signal transducing histidine kinase"/>
    <property type="match status" value="1"/>
</dbReference>
<keyword evidence="6 12" id="KW-0812">Transmembrane</keyword>
<dbReference type="RefSeq" id="WP_205361628.1">
    <property type="nucleotide sequence ID" value="NZ_JADKYB010000022.1"/>
</dbReference>
<dbReference type="Pfam" id="PF00512">
    <property type="entry name" value="HisKA"/>
    <property type="match status" value="1"/>
</dbReference>
<feature type="transmembrane region" description="Helical" evidence="12">
    <location>
        <begin position="180"/>
        <end position="200"/>
    </location>
</feature>
<dbReference type="InterPro" id="IPR003594">
    <property type="entry name" value="HATPase_dom"/>
</dbReference>
<dbReference type="InterPro" id="IPR004358">
    <property type="entry name" value="Sig_transdc_His_kin-like_C"/>
</dbReference>
<dbReference type="Pfam" id="PF00672">
    <property type="entry name" value="HAMP"/>
    <property type="match status" value="1"/>
</dbReference>
<comment type="subcellular location">
    <subcellularLocation>
        <location evidence="2">Cell membrane</location>
    </subcellularLocation>
</comment>
<evidence type="ECO:0000256" key="7">
    <source>
        <dbReference type="ARBA" id="ARBA00022777"/>
    </source>
</evidence>
<evidence type="ECO:0000256" key="13">
    <source>
        <dbReference type="SAM" id="SignalP"/>
    </source>
</evidence>
<feature type="region of interest" description="Disordered" evidence="11">
    <location>
        <begin position="463"/>
        <end position="505"/>
    </location>
</feature>
<dbReference type="SMART" id="SM00387">
    <property type="entry name" value="HATPase_c"/>
    <property type="match status" value="1"/>
</dbReference>
<keyword evidence="9" id="KW-0902">Two-component regulatory system</keyword>
<feature type="compositionally biased region" description="Low complexity" evidence="11">
    <location>
        <begin position="463"/>
        <end position="472"/>
    </location>
</feature>
<keyword evidence="13" id="KW-0732">Signal</keyword>
<dbReference type="SMART" id="SM00304">
    <property type="entry name" value="HAMP"/>
    <property type="match status" value="1"/>
</dbReference>
<sequence>MGVRLRTTLTATAAVAVALCLASIALFAALDASLADSTKESALQDAQARAAKQGFVLMESVKAGGVPGGKLPLPVTGPAAGVPYGVIGSSGPGGASPLPRVAGVPVTKTASGGTSLTEKRPGTAAGSGKLVVPVSYSATKGANGQLVITQVLQGVNGTVTVQGSAPLAPARQAMRTLTRLLIPGVPALLALVALFSWLAVGRALRPVSAIRAKVADITAYGLHERVPEPATRDEIAALARTVNATLDRLRTAVDAHRQFVADAAHELRSPMAILRTRLELAGPQEKALAEEALADVARLQTLTSDLLLLARLDARRPLRVRELDLAQLVAEEAARRRPRLEVRVLLDLAPDLLILGSPDHLRRLVANLVDNAVRHATTTVRVTLARRPDGHLVLDVIDDGDGIPPAHHATVFQRFTRLDAARSRDTGGSGLGLPIARDIATAHAATLSILPSTHGAHFQAVFPEGAPSSSLPAPEPVPAPVLPREHPARRLFRAPRRASAASPPS</sequence>
<evidence type="ECO:0000259" key="15">
    <source>
        <dbReference type="PROSITE" id="PS50885"/>
    </source>
</evidence>
<evidence type="ECO:0000256" key="5">
    <source>
        <dbReference type="ARBA" id="ARBA00022679"/>
    </source>
</evidence>
<evidence type="ECO:0000256" key="6">
    <source>
        <dbReference type="ARBA" id="ARBA00022692"/>
    </source>
</evidence>
<dbReference type="SUPFAM" id="SSF55874">
    <property type="entry name" value="ATPase domain of HSP90 chaperone/DNA topoisomerase II/histidine kinase"/>
    <property type="match status" value="1"/>
</dbReference>
<dbReference type="PANTHER" id="PTHR45436:SF5">
    <property type="entry name" value="SENSOR HISTIDINE KINASE TRCS"/>
    <property type="match status" value="1"/>
</dbReference>
<feature type="domain" description="HAMP" evidence="15">
    <location>
        <begin position="201"/>
        <end position="254"/>
    </location>
</feature>
<dbReference type="EC" id="2.7.13.3" evidence="3"/>
<proteinExistence type="predicted"/>
<evidence type="ECO:0000259" key="14">
    <source>
        <dbReference type="PROSITE" id="PS50109"/>
    </source>
</evidence>
<evidence type="ECO:0000256" key="1">
    <source>
        <dbReference type="ARBA" id="ARBA00000085"/>
    </source>
</evidence>
<evidence type="ECO:0000256" key="10">
    <source>
        <dbReference type="ARBA" id="ARBA00023136"/>
    </source>
</evidence>
<name>A0ABS2U0C7_9ACTN</name>
<evidence type="ECO:0000256" key="4">
    <source>
        <dbReference type="ARBA" id="ARBA00022553"/>
    </source>
</evidence>
<keyword evidence="17" id="KW-1185">Reference proteome</keyword>
<evidence type="ECO:0000313" key="16">
    <source>
        <dbReference type="EMBL" id="MBM9509031.1"/>
    </source>
</evidence>
<keyword evidence="5" id="KW-0808">Transferase</keyword>
<dbReference type="InterPro" id="IPR003661">
    <property type="entry name" value="HisK_dim/P_dom"/>
</dbReference>
<dbReference type="Pfam" id="PF02518">
    <property type="entry name" value="HATPase_c"/>
    <property type="match status" value="1"/>
</dbReference>
<dbReference type="CDD" id="cd06225">
    <property type="entry name" value="HAMP"/>
    <property type="match status" value="1"/>
</dbReference>
<evidence type="ECO:0000313" key="17">
    <source>
        <dbReference type="Proteomes" id="UP000749040"/>
    </source>
</evidence>
<protein>
    <recommendedName>
        <fullName evidence="3">histidine kinase</fullName>
        <ecNumber evidence="3">2.7.13.3</ecNumber>
    </recommendedName>
</protein>
<dbReference type="EMBL" id="JADKYB010000022">
    <property type="protein sequence ID" value="MBM9509031.1"/>
    <property type="molecule type" value="Genomic_DNA"/>
</dbReference>
<dbReference type="Proteomes" id="UP000749040">
    <property type="component" value="Unassembled WGS sequence"/>
</dbReference>
<keyword evidence="4" id="KW-0597">Phosphoprotein</keyword>
<reference evidence="16 17" key="1">
    <citation type="submission" date="2021-01" db="EMBL/GenBank/DDBJ databases">
        <title>Streptomyces acididurans sp. nov., isolated from a peat swamp forest soil.</title>
        <authorList>
            <person name="Chantavorakit T."/>
            <person name="Duangmal K."/>
        </authorList>
    </citation>
    <scope>NUCLEOTIDE SEQUENCE [LARGE SCALE GENOMIC DNA]</scope>
    <source>
        <strain evidence="16 17">KK5PA1</strain>
    </source>
</reference>
<accession>A0ABS2U0C7</accession>
<organism evidence="16 17">
    <name type="scientific">Actinacidiphila acididurans</name>
    <dbReference type="NCBI Taxonomy" id="2784346"/>
    <lineage>
        <taxon>Bacteria</taxon>
        <taxon>Bacillati</taxon>
        <taxon>Actinomycetota</taxon>
        <taxon>Actinomycetes</taxon>
        <taxon>Kitasatosporales</taxon>
        <taxon>Streptomycetaceae</taxon>
        <taxon>Actinacidiphila</taxon>
    </lineage>
</organism>
<feature type="chain" id="PRO_5046463909" description="histidine kinase" evidence="13">
    <location>
        <begin position="29"/>
        <end position="505"/>
    </location>
</feature>
<dbReference type="CDD" id="cd00082">
    <property type="entry name" value="HisKA"/>
    <property type="match status" value="1"/>
</dbReference>
<dbReference type="InterPro" id="IPR036890">
    <property type="entry name" value="HATPase_C_sf"/>
</dbReference>
<dbReference type="SMART" id="SM00388">
    <property type="entry name" value="HisKA"/>
    <property type="match status" value="1"/>
</dbReference>
<dbReference type="InterPro" id="IPR050428">
    <property type="entry name" value="TCS_sensor_his_kinase"/>
</dbReference>
<dbReference type="InterPro" id="IPR003660">
    <property type="entry name" value="HAMP_dom"/>
</dbReference>
<evidence type="ECO:0000256" key="11">
    <source>
        <dbReference type="SAM" id="MobiDB-lite"/>
    </source>
</evidence>
<dbReference type="InterPro" id="IPR005467">
    <property type="entry name" value="His_kinase_dom"/>
</dbReference>
<keyword evidence="8 12" id="KW-1133">Transmembrane helix</keyword>
<evidence type="ECO:0000256" key="9">
    <source>
        <dbReference type="ARBA" id="ARBA00023012"/>
    </source>
</evidence>
<keyword evidence="7 16" id="KW-0418">Kinase</keyword>
<comment type="catalytic activity">
    <reaction evidence="1">
        <text>ATP + protein L-histidine = ADP + protein N-phospho-L-histidine.</text>
        <dbReference type="EC" id="2.7.13.3"/>
    </reaction>
</comment>
<dbReference type="PROSITE" id="PS50109">
    <property type="entry name" value="HIS_KIN"/>
    <property type="match status" value="1"/>
</dbReference>